<dbReference type="PRINTS" id="PR01179">
    <property type="entry name" value="ODADCRBXLASE"/>
</dbReference>
<name>A0B9D4_METTP</name>
<dbReference type="GeneID" id="4461723"/>
<dbReference type="EMBL" id="CP000477">
    <property type="protein sequence ID" value="ABK15308.1"/>
    <property type="molecule type" value="Genomic_DNA"/>
</dbReference>
<keyword evidence="6" id="KW-0479">Metal-binding</keyword>
<evidence type="ECO:0000256" key="5">
    <source>
        <dbReference type="ARBA" id="ARBA00012426"/>
    </source>
</evidence>
<evidence type="ECO:0000259" key="16">
    <source>
        <dbReference type="Pfam" id="PF17810"/>
    </source>
</evidence>
<reference evidence="17 18" key="1">
    <citation type="submission" date="2006-10" db="EMBL/GenBank/DDBJ databases">
        <title>Complete sequence of Methanosaeta thermophila PT.</title>
        <authorList>
            <consortium name="US DOE Joint Genome Institute"/>
            <person name="Copeland A."/>
            <person name="Lucas S."/>
            <person name="Lapidus A."/>
            <person name="Barry K."/>
            <person name="Detter J.C."/>
            <person name="Glavina del Rio T."/>
            <person name="Hammon N."/>
            <person name="Israni S."/>
            <person name="Pitluck S."/>
            <person name="Chain P."/>
            <person name="Malfatti S."/>
            <person name="Shin M."/>
            <person name="Vergez L."/>
            <person name="Schmutz J."/>
            <person name="Larimer F."/>
            <person name="Land M."/>
            <person name="Hauser L."/>
            <person name="Kyrpides N."/>
            <person name="Kim E."/>
            <person name="Smith K.S."/>
            <person name="Ingram-Smith C."/>
            <person name="Richardson P."/>
        </authorList>
    </citation>
    <scope>NUCLEOTIDE SEQUENCE [LARGE SCALE GENOMIC DNA]</scope>
    <source>
        <strain evidence="18">DSM 6194 / JCM 14653 / NBRC 101360 / PT</strain>
    </source>
</reference>
<organism evidence="17 18">
    <name type="scientific">Methanothrix thermoacetophila (strain DSM 6194 / JCM 14653 / NBRC 101360 / PT)</name>
    <name type="common">Methanosaeta thermophila</name>
    <dbReference type="NCBI Taxonomy" id="349307"/>
    <lineage>
        <taxon>Archaea</taxon>
        <taxon>Methanobacteriati</taxon>
        <taxon>Methanobacteriota</taxon>
        <taxon>Stenosarchaea group</taxon>
        <taxon>Methanomicrobia</taxon>
        <taxon>Methanotrichales</taxon>
        <taxon>Methanotrichaceae</taxon>
        <taxon>Methanothrix</taxon>
    </lineage>
</organism>
<evidence type="ECO:0000256" key="7">
    <source>
        <dbReference type="ARBA" id="ARBA00022793"/>
    </source>
</evidence>
<dbReference type="InterPro" id="IPR029066">
    <property type="entry name" value="PLP-binding_barrel"/>
</dbReference>
<feature type="active site" description="Proton donor" evidence="14">
    <location>
        <position position="494"/>
    </location>
</feature>
<evidence type="ECO:0000256" key="4">
    <source>
        <dbReference type="ARBA" id="ARBA00008357"/>
    </source>
</evidence>
<keyword evidence="8" id="KW-0460">Magnesium</keyword>
<evidence type="ECO:0000256" key="2">
    <source>
        <dbReference type="ARBA" id="ARBA00001946"/>
    </source>
</evidence>
<dbReference type="InterPro" id="IPR002985">
    <property type="entry name" value="Arg_decrbxlase"/>
</dbReference>
<gene>
    <name evidence="17" type="ordered locus">Mthe_1536</name>
</gene>
<comment type="cofactor">
    <cofactor evidence="2">
        <name>Mg(2+)</name>
        <dbReference type="ChEBI" id="CHEBI:18420"/>
    </cofactor>
</comment>
<proteinExistence type="inferred from homology"/>
<dbReference type="Pfam" id="PF02784">
    <property type="entry name" value="Orn_Arg_deC_N"/>
    <property type="match status" value="1"/>
</dbReference>
<keyword evidence="11" id="KW-0620">Polyamine biosynthesis</keyword>
<feature type="modified residue" description="N6-(pyridoxal phosphate)lysine" evidence="14">
    <location>
        <position position="98"/>
    </location>
</feature>
<dbReference type="Pfam" id="PF17810">
    <property type="entry name" value="Arg_decarb_HB"/>
    <property type="match status" value="1"/>
</dbReference>
<feature type="domain" description="Orn/DAP/Arg decarboxylase 2 N-terminal" evidence="15">
    <location>
        <begin position="77"/>
        <end position="338"/>
    </location>
</feature>
<dbReference type="InterPro" id="IPR022653">
    <property type="entry name" value="De-COase2_pyr-phos_BS"/>
</dbReference>
<evidence type="ECO:0000313" key="17">
    <source>
        <dbReference type="EMBL" id="ABK15308.1"/>
    </source>
</evidence>
<dbReference type="GO" id="GO:0046872">
    <property type="term" value="F:metal ion binding"/>
    <property type="evidence" value="ECO:0007669"/>
    <property type="project" value="UniProtKB-KW"/>
</dbReference>
<evidence type="ECO:0000256" key="10">
    <source>
        <dbReference type="ARBA" id="ARBA00023066"/>
    </source>
</evidence>
<dbReference type="PIRSF" id="PIRSF001336">
    <property type="entry name" value="Arg_decrbxlase"/>
    <property type="match status" value="1"/>
</dbReference>
<keyword evidence="12 17" id="KW-0456">Lyase</keyword>
<dbReference type="KEGG" id="mtp:Mthe_1536"/>
<dbReference type="Gene3D" id="3.20.20.10">
    <property type="entry name" value="Alanine racemase"/>
    <property type="match status" value="1"/>
</dbReference>
<evidence type="ECO:0000259" key="15">
    <source>
        <dbReference type="Pfam" id="PF02784"/>
    </source>
</evidence>
<comment type="similarity">
    <text evidence="4">Belongs to the Orn/Lys/Arg decarboxylase class-II family. SpeA subfamily.</text>
</comment>
<keyword evidence="9 14" id="KW-0663">Pyridoxal phosphate</keyword>
<dbReference type="PROSITE" id="PS00878">
    <property type="entry name" value="ODR_DC_2_1"/>
    <property type="match status" value="1"/>
</dbReference>
<dbReference type="NCBIfam" id="TIGR01273">
    <property type="entry name" value="speA"/>
    <property type="match status" value="1"/>
</dbReference>
<keyword evidence="7" id="KW-0210">Decarboxylase</keyword>
<dbReference type="GO" id="GO:0008792">
    <property type="term" value="F:arginine decarboxylase activity"/>
    <property type="evidence" value="ECO:0007669"/>
    <property type="project" value="UniProtKB-UniRule"/>
</dbReference>
<dbReference type="InterPro" id="IPR022644">
    <property type="entry name" value="De-COase2_N"/>
</dbReference>
<sequence>MWKVDDSIALYGIHGWGDGYFSINEKGNVVVMPNKSSDSCVDVMDVIRRLETSGENLPVLLRFPQIIEHRIWEIYRAFTGSISEFGYQGKYQPVFPMKVNQRKEVIEYILNYGREINIGLEIGTKAELLAALTLDLPEDSLLICNGYKDDDFLRLALMFSDKHKIIIVVDLFEEIFDILRLARSMEVRPLLGMRVKLFSKGSGRWAESGGESAKFGLSTIECLELLKILEENGLLDRLRMIHFHIGSQITDIHRIKHAMNEAARIYAKVRKVAEIEYFNVGGGLSVDYDGSKSSGPSSANYTLREYSNDIVYTLQKICEEEGVPCPTIVSESGRAIAAYHSFLVFKIIGKKNSKDGFVAFPLEGDPIQIEDLYFAFKNINLKNYKEYYHDALHYRDELLDSFNLGNIGLEERAKGEMLFWMVCQKAVSLARHAGDNSEEFRELKKLVGQKYIGNFSLFQSVPDMWGVGQIFPIMPLHRLREVPSECGTIADITCDSDGEIKSFAGGKEAIELHKLSRSEDYYMGIFLLGAYQDTLGDFHNLLGCVTEVHVLVEGRSWRISRRIPGDTCEKLLKFFNYDTEAYLQRLGERCATEPQLEAVLEEVRRALSTTTYFNSPCLASETDEDKELLNSAAHRVMIETGRI</sequence>
<dbReference type="PANTHER" id="PTHR43295">
    <property type="entry name" value="ARGININE DECARBOXYLASE"/>
    <property type="match status" value="1"/>
</dbReference>
<dbReference type="OrthoDB" id="18565at2157"/>
<comment type="function">
    <text evidence="3">Catalyzes the biosynthesis of agmatine from arginine.</text>
</comment>
<dbReference type="STRING" id="349307.Mthe_1536"/>
<evidence type="ECO:0000256" key="9">
    <source>
        <dbReference type="ARBA" id="ARBA00022898"/>
    </source>
</evidence>
<evidence type="ECO:0000256" key="3">
    <source>
        <dbReference type="ARBA" id="ARBA00002257"/>
    </source>
</evidence>
<keyword evidence="18" id="KW-1185">Reference proteome</keyword>
<evidence type="ECO:0000256" key="6">
    <source>
        <dbReference type="ARBA" id="ARBA00022723"/>
    </source>
</evidence>
<dbReference type="EC" id="4.1.1.19" evidence="5 13"/>
<evidence type="ECO:0000313" key="18">
    <source>
        <dbReference type="Proteomes" id="UP000000674"/>
    </source>
</evidence>
<dbReference type="Proteomes" id="UP000000674">
    <property type="component" value="Chromosome"/>
</dbReference>
<dbReference type="PANTHER" id="PTHR43295:SF9">
    <property type="entry name" value="BIOSYNTHETIC ARGININE DECARBOXYLASE"/>
    <property type="match status" value="1"/>
</dbReference>
<dbReference type="GO" id="GO:0006527">
    <property type="term" value="P:L-arginine catabolic process"/>
    <property type="evidence" value="ECO:0007669"/>
    <property type="project" value="InterPro"/>
</dbReference>
<dbReference type="NCBIfam" id="NF003763">
    <property type="entry name" value="PRK05354.1"/>
    <property type="match status" value="1"/>
</dbReference>
<evidence type="ECO:0000256" key="8">
    <source>
        <dbReference type="ARBA" id="ARBA00022842"/>
    </source>
</evidence>
<dbReference type="HOGENOM" id="CLU_027243_1_1_2"/>
<dbReference type="SUPFAM" id="SSF51419">
    <property type="entry name" value="PLP-binding barrel"/>
    <property type="match status" value="1"/>
</dbReference>
<comment type="cofactor">
    <cofactor evidence="1 14">
        <name>pyridoxal 5'-phosphate</name>
        <dbReference type="ChEBI" id="CHEBI:597326"/>
    </cofactor>
</comment>
<dbReference type="Gene3D" id="1.20.58.930">
    <property type="match status" value="1"/>
</dbReference>
<protein>
    <recommendedName>
        <fullName evidence="5 13">Arginine decarboxylase</fullName>
        <ecNumber evidence="5 13">4.1.1.19</ecNumber>
    </recommendedName>
</protein>
<dbReference type="Gene3D" id="2.40.37.10">
    <property type="entry name" value="Lyase, Ornithine Decarboxylase, Chain A, domain 1"/>
    <property type="match status" value="1"/>
</dbReference>
<dbReference type="InterPro" id="IPR009006">
    <property type="entry name" value="Ala_racemase/Decarboxylase_C"/>
</dbReference>
<evidence type="ECO:0000256" key="14">
    <source>
        <dbReference type="PIRSR" id="PIRSR600183-50"/>
    </source>
</evidence>
<dbReference type="GO" id="GO:0008295">
    <property type="term" value="P:spermidine biosynthetic process"/>
    <property type="evidence" value="ECO:0007669"/>
    <property type="project" value="UniProtKB-UniRule"/>
</dbReference>
<evidence type="ECO:0000256" key="11">
    <source>
        <dbReference type="ARBA" id="ARBA00023115"/>
    </source>
</evidence>
<keyword evidence="10" id="KW-0745">Spermidine biosynthesis</keyword>
<dbReference type="InterPro" id="IPR000183">
    <property type="entry name" value="Orn/DAP/Arg_de-COase"/>
</dbReference>
<accession>A0B9D4</accession>
<evidence type="ECO:0000256" key="12">
    <source>
        <dbReference type="ARBA" id="ARBA00023239"/>
    </source>
</evidence>
<dbReference type="InterPro" id="IPR040634">
    <property type="entry name" value="Arg_decarb_HB"/>
</dbReference>
<evidence type="ECO:0000256" key="13">
    <source>
        <dbReference type="NCBIfam" id="TIGR01273"/>
    </source>
</evidence>
<feature type="domain" description="Arginine decarboxylase helical bundle" evidence="16">
    <location>
        <begin position="365"/>
        <end position="443"/>
    </location>
</feature>
<dbReference type="RefSeq" id="WP_011696687.1">
    <property type="nucleotide sequence ID" value="NC_008553.1"/>
</dbReference>
<dbReference type="AlphaFoldDB" id="A0B9D4"/>
<dbReference type="CDD" id="cd06830">
    <property type="entry name" value="PLPDE_III_ADC"/>
    <property type="match status" value="1"/>
</dbReference>
<evidence type="ECO:0000256" key="1">
    <source>
        <dbReference type="ARBA" id="ARBA00001933"/>
    </source>
</evidence>
<dbReference type="PRINTS" id="PR01180">
    <property type="entry name" value="ARGDCRBXLASE"/>
</dbReference>